<dbReference type="RefSeq" id="WP_353546258.1">
    <property type="nucleotide sequence ID" value="NZ_JAGKSB010000004.1"/>
</dbReference>
<dbReference type="CDD" id="cd12105">
    <property type="entry name" value="HmuY"/>
    <property type="match status" value="1"/>
</dbReference>
<name>A0A8T4H6U1_9SPHI</name>
<dbReference type="InterPro" id="IPR025921">
    <property type="entry name" value="HmuY"/>
</dbReference>
<dbReference type="Proteomes" id="UP000679691">
    <property type="component" value="Unassembled WGS sequence"/>
</dbReference>
<dbReference type="EMBL" id="JAGKSB010000004">
    <property type="protein sequence ID" value="MBP3942772.1"/>
    <property type="molecule type" value="Genomic_DNA"/>
</dbReference>
<comment type="caution">
    <text evidence="1">The sequence shown here is derived from an EMBL/GenBank/DDBJ whole genome shotgun (WGS) entry which is preliminary data.</text>
</comment>
<keyword evidence="2" id="KW-1185">Reference proteome</keyword>
<proteinExistence type="predicted"/>
<evidence type="ECO:0000313" key="1">
    <source>
        <dbReference type="EMBL" id="MBP3942772.1"/>
    </source>
</evidence>
<gene>
    <name evidence="1" type="ORF">J5U18_04205</name>
</gene>
<accession>A0A8T4H6U1</accession>
<reference evidence="1" key="1">
    <citation type="submission" date="2021-03" db="EMBL/GenBank/DDBJ databases">
        <authorList>
            <person name="Lu T."/>
            <person name="Wang Q."/>
            <person name="Han X."/>
        </authorList>
    </citation>
    <scope>NUCLEOTIDE SEQUENCE</scope>
    <source>
        <strain evidence="1">WQ 2009</strain>
    </source>
</reference>
<organism evidence="1 2">
    <name type="scientific">Rhinopithecimicrobium faecis</name>
    <dbReference type="NCBI Taxonomy" id="2820698"/>
    <lineage>
        <taxon>Bacteria</taxon>
        <taxon>Pseudomonadati</taxon>
        <taxon>Bacteroidota</taxon>
        <taxon>Sphingobacteriia</taxon>
        <taxon>Sphingobacteriales</taxon>
        <taxon>Sphingobacteriaceae</taxon>
        <taxon>Rhinopithecimicrobium</taxon>
    </lineage>
</organism>
<sequence>MNFKPFLISALSICLISLNACKKEDPNKLPADPIVTDVTLLNIESSFFTPTYLKLSTGELSTNPKDFLWDICFQHAQLQINGGSRATPQRLGNARGQLLHVPYHLVKDIPNLAGLKQDHSGENFALGYRAGGLSWYYTANNIYFPYTDKTIFLATADGKGYAKIKILSFYRNMPDLSRADYNSLAETQGYYSLQYQYIENINYFN</sequence>
<dbReference type="AlphaFoldDB" id="A0A8T4H6U1"/>
<protein>
    <submittedName>
        <fullName evidence="1">HmuY family protein</fullName>
    </submittedName>
</protein>
<evidence type="ECO:0000313" key="2">
    <source>
        <dbReference type="Proteomes" id="UP000679691"/>
    </source>
</evidence>